<dbReference type="AlphaFoldDB" id="J0P4B5"/>
<dbReference type="Gene3D" id="2.60.40.4350">
    <property type="match status" value="1"/>
</dbReference>
<dbReference type="NCBIfam" id="TIGR01888">
    <property type="entry name" value="cas_cmr3"/>
    <property type="match status" value="1"/>
</dbReference>
<dbReference type="InterPro" id="IPR019117">
    <property type="entry name" value="CRISPR-assoc_protein_Cmr3"/>
</dbReference>
<dbReference type="Pfam" id="PF09700">
    <property type="entry name" value="Cas_Cmr3"/>
    <property type="match status" value="1"/>
</dbReference>
<dbReference type="InterPro" id="IPR010165">
    <property type="entry name" value="CRISPR-Cmr3_IIIB"/>
</dbReference>
<dbReference type="EMBL" id="JH719942">
    <property type="protein sequence ID" value="EJF54689.1"/>
    <property type="molecule type" value="Genomic_DNA"/>
</dbReference>
<gene>
    <name evidence="1" type="ORF">SapgrDRAFT_3040</name>
</gene>
<organism evidence="1 2">
    <name type="scientific">Saprospira grandis DSM 2844</name>
    <dbReference type="NCBI Taxonomy" id="694433"/>
    <lineage>
        <taxon>Bacteria</taxon>
        <taxon>Pseudomonadati</taxon>
        <taxon>Bacteroidota</taxon>
        <taxon>Saprospiria</taxon>
        <taxon>Saprospirales</taxon>
        <taxon>Saprospiraceae</taxon>
        <taxon>Saprospira</taxon>
    </lineage>
</organism>
<dbReference type="OrthoDB" id="6162707at2"/>
<dbReference type="HOGENOM" id="CLU_044328_1_0_10"/>
<evidence type="ECO:0000313" key="1">
    <source>
        <dbReference type="EMBL" id="EJF54689.1"/>
    </source>
</evidence>
<proteinExistence type="predicted"/>
<protein>
    <submittedName>
        <fullName evidence="1">CRISPR type III-B/RAMP module-associated protein Cmr3</fullName>
    </submittedName>
</protein>
<dbReference type="RefSeq" id="WP_002660496.1">
    <property type="nucleotide sequence ID" value="NZ_JH719942.1"/>
</dbReference>
<evidence type="ECO:0000313" key="2">
    <source>
        <dbReference type="Proteomes" id="UP000005113"/>
    </source>
</evidence>
<sequence>MDNIFEVTITPLDTVFFRDAKPFTMGDDSWGNGLFPPAPSVLYGAIRSAYLYQHPHILEEKLVDTDQDPSKSIEVIGINLNYENSDLFPLPLDLVQDKNRIEVVRSNEVDRKRKKKRYLNAKLLDRGSLEENFRGLKVGNILTGGVDKDVERIVNGLIDLESLEDYYCYGASEMKEGVDVYTLDQFLFEEPKIGNQSARTLEREEDRALYRVGFKRMHKKLSFKLQVKAKEDFLLLDKSFVRLGGEGKLAKIKVEKPEEEEALDLDEAEFKILLTSPAFFDNGWFSQELADAGFELITAAVGNPVAIGGFDLAKKCPKPLRKAVPAGSVYYYRGSSAAAIKDFFHGRKSLCTAKSDQKQGYGLFKLAKI</sequence>
<reference evidence="2" key="1">
    <citation type="journal article" date="2012" name="Stand. Genomic Sci.">
        <title>Permanent draft genome sequence of the gliding predator Saprospira grandis strain Sa g1 (= HR1).</title>
        <authorList>
            <person name="Mavromatis K."/>
            <person name="Chertkov O."/>
            <person name="Lapidus A."/>
            <person name="Nolan M."/>
            <person name="Lucas S."/>
            <person name="Tice H."/>
            <person name="Del Rio T.G."/>
            <person name="Cheng J.F."/>
            <person name="Han C."/>
            <person name="Tapia R."/>
            <person name="Bruce D."/>
            <person name="Goodwin L.A."/>
            <person name="Pitluck S."/>
            <person name="Huntemann M."/>
            <person name="Liolios K."/>
            <person name="Pagani I."/>
            <person name="Ivanova N."/>
            <person name="Mikhailova N."/>
            <person name="Pati A."/>
            <person name="Chen A."/>
            <person name="Palaniappan K."/>
            <person name="Land M."/>
            <person name="Brambilla E.M."/>
            <person name="Rohde M."/>
            <person name="Spring S."/>
            <person name="Goker M."/>
            <person name="Detter J.C."/>
            <person name="Bristow J."/>
            <person name="Eisen J.A."/>
            <person name="Markowitz V."/>
            <person name="Hugenholtz P."/>
            <person name="Kyrpides N.C."/>
            <person name="Klenk H.P."/>
            <person name="Woyke T."/>
        </authorList>
    </citation>
    <scope>NUCLEOTIDE SEQUENCE [LARGE SCALE GENOMIC DNA]</scope>
    <source>
        <strain evidence="2">DSM 2844</strain>
    </source>
</reference>
<dbReference type="Proteomes" id="UP000005113">
    <property type="component" value="Unassembled WGS sequence"/>
</dbReference>
<dbReference type="Gene3D" id="3.30.70.2940">
    <property type="match status" value="1"/>
</dbReference>
<accession>J0P4B5</accession>
<name>J0P4B5_9BACT</name>